<dbReference type="InterPro" id="IPR036514">
    <property type="entry name" value="SGNH_hydro_sf"/>
</dbReference>
<dbReference type="HOGENOM" id="CLU_042506_0_0_1"/>
<feature type="signal peptide" evidence="1">
    <location>
        <begin position="1"/>
        <end position="19"/>
    </location>
</feature>
<reference evidence="5" key="1">
    <citation type="journal article" date="2011" name="Nat. Commun.">
        <title>Effector diversification within compartments of the Leptosphaeria maculans genome affected by Repeat-Induced Point mutations.</title>
        <authorList>
            <person name="Rouxel T."/>
            <person name="Grandaubert J."/>
            <person name="Hane J.K."/>
            <person name="Hoede C."/>
            <person name="van de Wouw A.P."/>
            <person name="Couloux A."/>
            <person name="Dominguez V."/>
            <person name="Anthouard V."/>
            <person name="Bally P."/>
            <person name="Bourras S."/>
            <person name="Cozijnsen A.J."/>
            <person name="Ciuffetti L.M."/>
            <person name="Degrave A."/>
            <person name="Dilmaghani A."/>
            <person name="Duret L."/>
            <person name="Fudal I."/>
            <person name="Goodwin S.B."/>
            <person name="Gout L."/>
            <person name="Glaser N."/>
            <person name="Linglin J."/>
            <person name="Kema G.H.J."/>
            <person name="Lapalu N."/>
            <person name="Lawrence C.B."/>
            <person name="May K."/>
            <person name="Meyer M."/>
            <person name="Ollivier B."/>
            <person name="Poulain J."/>
            <person name="Schoch C.L."/>
            <person name="Simon A."/>
            <person name="Spatafora J.W."/>
            <person name="Stachowiak A."/>
            <person name="Turgeon B.G."/>
            <person name="Tyler B.M."/>
            <person name="Vincent D."/>
            <person name="Weissenbach J."/>
            <person name="Amselem J."/>
            <person name="Quesneville H."/>
            <person name="Oliver R.P."/>
            <person name="Wincker P."/>
            <person name="Balesdent M.-H."/>
            <person name="Howlett B.J."/>
        </authorList>
    </citation>
    <scope>NUCLEOTIDE SEQUENCE [LARGE SCALE GENOMIC DNA]</scope>
    <source>
        <strain evidence="5">JN3 / isolate v23.1.3 / race Av1-4-5-6-7-8</strain>
    </source>
</reference>
<dbReference type="AlphaFoldDB" id="E4ZPJ1"/>
<dbReference type="eggNOG" id="ENOG502S3T0">
    <property type="taxonomic scope" value="Eukaryota"/>
</dbReference>
<keyword evidence="1" id="KW-0732">Signal</keyword>
<dbReference type="InterPro" id="IPR040794">
    <property type="entry name" value="CE2_N"/>
</dbReference>
<dbReference type="InParanoid" id="E4ZPJ1"/>
<feature type="chain" id="PRO_5003194364" evidence="1">
    <location>
        <begin position="20"/>
        <end position="347"/>
    </location>
</feature>
<dbReference type="Proteomes" id="UP000002668">
    <property type="component" value="Genome"/>
</dbReference>
<accession>E4ZPJ1</accession>
<protein>
    <submittedName>
        <fullName evidence="4">Similar to lipolytic protein G-D-S-L family</fullName>
    </submittedName>
</protein>
<dbReference type="VEuPathDB" id="FungiDB:LEMA_P041170.1"/>
<dbReference type="PANTHER" id="PTHR37834:SF2">
    <property type="entry name" value="ESTERASE, SGNH HYDROLASE-TYPE"/>
    <property type="match status" value="1"/>
</dbReference>
<keyword evidence="5" id="KW-1185">Reference proteome</keyword>
<dbReference type="EMBL" id="FP929105">
    <property type="protein sequence ID" value="CBX93216.1"/>
    <property type="molecule type" value="Genomic_DNA"/>
</dbReference>
<evidence type="ECO:0000259" key="3">
    <source>
        <dbReference type="Pfam" id="PF17996"/>
    </source>
</evidence>
<evidence type="ECO:0000313" key="4">
    <source>
        <dbReference type="EMBL" id="CBX93216.1"/>
    </source>
</evidence>
<dbReference type="CDD" id="cd01831">
    <property type="entry name" value="Endoglucanase_E_like"/>
    <property type="match status" value="1"/>
</dbReference>
<dbReference type="InterPro" id="IPR013830">
    <property type="entry name" value="SGNH_hydro"/>
</dbReference>
<dbReference type="OrthoDB" id="426133at2759"/>
<dbReference type="Pfam" id="PF13472">
    <property type="entry name" value="Lipase_GDSL_2"/>
    <property type="match status" value="1"/>
</dbReference>
<dbReference type="PANTHER" id="PTHR37834">
    <property type="entry name" value="GDSL-LIKE LIPASE/ACYLHYDROLASE DOMAIN PROTEIN (AFU_ORTHOLOGUE AFUA_2G00620)"/>
    <property type="match status" value="1"/>
</dbReference>
<dbReference type="InterPro" id="IPR052762">
    <property type="entry name" value="PCW_deacetylase/CE"/>
</dbReference>
<dbReference type="Pfam" id="PF17996">
    <property type="entry name" value="CE2_N"/>
    <property type="match status" value="1"/>
</dbReference>
<dbReference type="GeneID" id="13282958"/>
<sequence length="347" mass="37087">MKSSLPLIFFLALLDEAQSLRFLGRVNPSTRELTWPGTGVSFTFTGTSASIGLEAITGTNSVQLQTDNQTIVILDVNGTSISTPAGLSSGTHTVTLRKRSEALYGSIFLGNITTTGTFTADSIPTRKIEVIGDSISVGYGLDGTYPCGNSAAVENNPKTYAALAADALGADYSIVAWSGIGLTRNYASATPDPSPIMPDRWTRYGAQDAKNSYTFPPDRVPDVVVISLGTNDFGYEAGIRDPLDPGVYGNATVSFVKTIQTRYPKAAFFLLTSPMLNDGWPSAADAQKTTQRLALERARDALGGTKVEVVDMPDQGSVVGCDYHPNAETHRRDGAILEEAIRRIMGW</sequence>
<feature type="domain" description="SGNH hydrolase-type esterase" evidence="2">
    <location>
        <begin position="130"/>
        <end position="332"/>
    </location>
</feature>
<dbReference type="GO" id="GO:0052689">
    <property type="term" value="F:carboxylic ester hydrolase activity"/>
    <property type="evidence" value="ECO:0007669"/>
    <property type="project" value="InterPro"/>
</dbReference>
<dbReference type="Gene3D" id="3.40.50.1110">
    <property type="entry name" value="SGNH hydrolase"/>
    <property type="match status" value="1"/>
</dbReference>
<name>E4ZPJ1_LEPMJ</name>
<dbReference type="RefSeq" id="XP_003836581.1">
    <property type="nucleotide sequence ID" value="XM_003836533.1"/>
</dbReference>
<dbReference type="Gene3D" id="2.60.120.260">
    <property type="entry name" value="Galactose-binding domain-like"/>
    <property type="match status" value="1"/>
</dbReference>
<dbReference type="InterPro" id="IPR037461">
    <property type="entry name" value="CtCE2-like_dom"/>
</dbReference>
<proteinExistence type="predicted"/>
<dbReference type="STRING" id="985895.E4ZPJ1"/>
<evidence type="ECO:0000259" key="2">
    <source>
        <dbReference type="Pfam" id="PF13472"/>
    </source>
</evidence>
<feature type="domain" description="Carbohydrate esterase 2 N-terminal" evidence="3">
    <location>
        <begin position="23"/>
        <end position="115"/>
    </location>
</feature>
<dbReference type="OMA" id="TWPGTGV"/>
<dbReference type="SUPFAM" id="SSF52266">
    <property type="entry name" value="SGNH hydrolase"/>
    <property type="match status" value="1"/>
</dbReference>
<organism evidence="5">
    <name type="scientific">Leptosphaeria maculans (strain JN3 / isolate v23.1.3 / race Av1-4-5-6-7-8)</name>
    <name type="common">Blackleg fungus</name>
    <name type="synonym">Phoma lingam</name>
    <dbReference type="NCBI Taxonomy" id="985895"/>
    <lineage>
        <taxon>Eukaryota</taxon>
        <taxon>Fungi</taxon>
        <taxon>Dikarya</taxon>
        <taxon>Ascomycota</taxon>
        <taxon>Pezizomycotina</taxon>
        <taxon>Dothideomycetes</taxon>
        <taxon>Pleosporomycetidae</taxon>
        <taxon>Pleosporales</taxon>
        <taxon>Pleosporineae</taxon>
        <taxon>Leptosphaeriaceae</taxon>
        <taxon>Plenodomus</taxon>
        <taxon>Plenodomus lingam/Leptosphaeria maculans species complex</taxon>
    </lineage>
</organism>
<gene>
    <name evidence="4" type="ORF">LEMA_P041170.1</name>
</gene>
<evidence type="ECO:0000313" key="5">
    <source>
        <dbReference type="Proteomes" id="UP000002668"/>
    </source>
</evidence>
<evidence type="ECO:0000256" key="1">
    <source>
        <dbReference type="SAM" id="SignalP"/>
    </source>
</evidence>